<reference evidence="2 3" key="1">
    <citation type="submission" date="2023-07" db="EMBL/GenBank/DDBJ databases">
        <title>Bacillus lucianemedeirus sp. nov, a new species isolated from an immunobiological production facility.</title>
        <authorList>
            <person name="Costa L.V."/>
            <person name="Miranda R.V.S.L."/>
            <person name="Brandao M.L.L."/>
            <person name="Reis C.M.F."/>
            <person name="Frazao A.M."/>
            <person name="Cruz F.V."/>
            <person name="Baio P.V.P."/>
            <person name="Veras J.F.C."/>
            <person name="Ramos J.N."/>
            <person name="Vieira V."/>
        </authorList>
    </citation>
    <scope>NUCLEOTIDE SEQUENCE [LARGE SCALE GENOMIC DNA]</scope>
    <source>
        <strain evidence="2 3">B190/17</strain>
    </source>
</reference>
<feature type="coiled-coil region" evidence="1">
    <location>
        <begin position="55"/>
        <end position="90"/>
    </location>
</feature>
<name>A0ABW8I6X9_9BACI</name>
<proteinExistence type="predicted"/>
<dbReference type="EMBL" id="JAUIYO010000002">
    <property type="protein sequence ID" value="MFK2824755.1"/>
    <property type="molecule type" value="Genomic_DNA"/>
</dbReference>
<organism evidence="2 3">
    <name type="scientific">Bacillus lumedeiriae</name>
    <dbReference type="NCBI Taxonomy" id="3058829"/>
    <lineage>
        <taxon>Bacteria</taxon>
        <taxon>Bacillati</taxon>
        <taxon>Bacillota</taxon>
        <taxon>Bacilli</taxon>
        <taxon>Bacillales</taxon>
        <taxon>Bacillaceae</taxon>
        <taxon>Bacillus</taxon>
    </lineage>
</organism>
<comment type="caution">
    <text evidence="2">The sequence shown here is derived from an EMBL/GenBank/DDBJ whole genome shotgun (WGS) entry which is preliminary data.</text>
</comment>
<dbReference type="InterPro" id="IPR019668">
    <property type="entry name" value="Uncharacterised_YtzC"/>
</dbReference>
<evidence type="ECO:0000256" key="1">
    <source>
        <dbReference type="SAM" id="Coils"/>
    </source>
</evidence>
<evidence type="ECO:0000313" key="2">
    <source>
        <dbReference type="EMBL" id="MFK2824755.1"/>
    </source>
</evidence>
<gene>
    <name evidence="2" type="ORF">QYG89_03550</name>
</gene>
<dbReference type="Pfam" id="PF10732">
    <property type="entry name" value="DUF2524"/>
    <property type="match status" value="1"/>
</dbReference>
<sequence>MNCRKERIYMATRQSVEDCLQQCRNALEYAAQQYQQASMQEHDNDGNFVQGQLMLEEAYNDLDKLLLSANEQQREQLHRMRLQIQQMQNNMILLNH</sequence>
<dbReference type="Proteomes" id="UP001619911">
    <property type="component" value="Unassembled WGS sequence"/>
</dbReference>
<evidence type="ECO:0000313" key="3">
    <source>
        <dbReference type="Proteomes" id="UP001619911"/>
    </source>
</evidence>
<accession>A0ABW8I6X9</accession>
<keyword evidence="1" id="KW-0175">Coiled coil</keyword>
<keyword evidence="3" id="KW-1185">Reference proteome</keyword>
<protein>
    <submittedName>
        <fullName evidence="2">YtzC family protein</fullName>
    </submittedName>
</protein>